<reference evidence="1" key="1">
    <citation type="submission" date="2021-06" db="EMBL/GenBank/DDBJ databases">
        <authorList>
            <person name="Kallberg Y."/>
            <person name="Tangrot J."/>
            <person name="Rosling A."/>
        </authorList>
    </citation>
    <scope>NUCLEOTIDE SEQUENCE</scope>
    <source>
        <strain evidence="1">IA702</strain>
    </source>
</reference>
<keyword evidence="2" id="KW-1185">Reference proteome</keyword>
<accession>A0A9N9GEU5</accession>
<gene>
    <name evidence="1" type="ORF">POCULU_LOCUS7481</name>
</gene>
<sequence>RSAHSDNKDNSDWGALTFLVSTMTFIHEIKNIVKSVGLGDLSFFTIPHDKLEFNPMKHDNITFIVKGQMHGTVKIVHGRYELEHATIVSKIFLTDESMVSKVSITPVFSENGLTVTIEGPRQFTRARYDTEIAFPKKLTDLSSLKLEVIDATIEIGEMNNLFIDKVDITNTNGTIDAKLLKSSKTHINATNGPIAGSYQPTTEFIAATSNGSIESTVSPAMQPLLTELSTTNGHIKGFYRLAKKFEAKTTNGSISIQGHIKNEENIDVDIGSTNGSVGLILPRVYKGRFQLETMWGPTSVNELLDVKLETNTRSTKIGVKGDDLRKGNIRLGTVNGGAKLEFKI</sequence>
<name>A0A9N9GEU5_9GLOM</name>
<dbReference type="OrthoDB" id="5570013at2759"/>
<evidence type="ECO:0000313" key="2">
    <source>
        <dbReference type="Proteomes" id="UP000789572"/>
    </source>
</evidence>
<dbReference type="Proteomes" id="UP000789572">
    <property type="component" value="Unassembled WGS sequence"/>
</dbReference>
<dbReference type="EMBL" id="CAJVPJ010001712">
    <property type="protein sequence ID" value="CAG8601355.1"/>
    <property type="molecule type" value="Genomic_DNA"/>
</dbReference>
<protein>
    <submittedName>
        <fullName evidence="1">10918_t:CDS:1</fullName>
    </submittedName>
</protein>
<feature type="non-terminal residue" evidence="1">
    <location>
        <position position="1"/>
    </location>
</feature>
<comment type="caution">
    <text evidence="1">The sequence shown here is derived from an EMBL/GenBank/DDBJ whole genome shotgun (WGS) entry which is preliminary data.</text>
</comment>
<proteinExistence type="predicted"/>
<dbReference type="AlphaFoldDB" id="A0A9N9GEU5"/>
<evidence type="ECO:0000313" key="1">
    <source>
        <dbReference type="EMBL" id="CAG8601355.1"/>
    </source>
</evidence>
<organism evidence="1 2">
    <name type="scientific">Paraglomus occultum</name>
    <dbReference type="NCBI Taxonomy" id="144539"/>
    <lineage>
        <taxon>Eukaryota</taxon>
        <taxon>Fungi</taxon>
        <taxon>Fungi incertae sedis</taxon>
        <taxon>Mucoromycota</taxon>
        <taxon>Glomeromycotina</taxon>
        <taxon>Glomeromycetes</taxon>
        <taxon>Paraglomerales</taxon>
        <taxon>Paraglomeraceae</taxon>
        <taxon>Paraglomus</taxon>
    </lineage>
</organism>